<dbReference type="EMBL" id="DVMR01000033">
    <property type="protein sequence ID" value="HIU43356.1"/>
    <property type="molecule type" value="Genomic_DNA"/>
</dbReference>
<dbReference type="PROSITE" id="PS51855">
    <property type="entry name" value="MGS"/>
    <property type="match status" value="1"/>
</dbReference>
<evidence type="ECO:0000256" key="1">
    <source>
        <dbReference type="HAMAP-Rule" id="MF_00549"/>
    </source>
</evidence>
<evidence type="ECO:0000259" key="2">
    <source>
        <dbReference type="PROSITE" id="PS51855"/>
    </source>
</evidence>
<dbReference type="Proteomes" id="UP000824073">
    <property type="component" value="Unassembled WGS sequence"/>
</dbReference>
<dbReference type="PANTHER" id="PTHR30492">
    <property type="entry name" value="METHYLGLYOXAL SYNTHASE"/>
    <property type="match status" value="1"/>
</dbReference>
<name>A0A9D1IV85_9CLOT</name>
<reference evidence="3" key="2">
    <citation type="journal article" date="2021" name="PeerJ">
        <title>Extensive microbial diversity within the chicken gut microbiome revealed by metagenomics and culture.</title>
        <authorList>
            <person name="Gilroy R."/>
            <person name="Ravi A."/>
            <person name="Getino M."/>
            <person name="Pursley I."/>
            <person name="Horton D.L."/>
            <person name="Alikhan N.F."/>
            <person name="Baker D."/>
            <person name="Gharbi K."/>
            <person name="Hall N."/>
            <person name="Watson M."/>
            <person name="Adriaenssens E.M."/>
            <person name="Foster-Nyarko E."/>
            <person name="Jarju S."/>
            <person name="Secka A."/>
            <person name="Antonio M."/>
            <person name="Oren A."/>
            <person name="Chaudhuri R.R."/>
            <person name="La Ragione R."/>
            <person name="Hildebrand F."/>
            <person name="Pallen M.J."/>
        </authorList>
    </citation>
    <scope>NUCLEOTIDE SEQUENCE</scope>
    <source>
        <strain evidence="3">CHK191-8634</strain>
    </source>
</reference>
<evidence type="ECO:0000313" key="3">
    <source>
        <dbReference type="EMBL" id="HIU43356.1"/>
    </source>
</evidence>
<dbReference type="NCBIfam" id="NF003559">
    <property type="entry name" value="PRK05234.1"/>
    <property type="match status" value="1"/>
</dbReference>
<dbReference type="HAMAP" id="MF_00549">
    <property type="entry name" value="Methylglyoxal_synth"/>
    <property type="match status" value="1"/>
</dbReference>
<dbReference type="GO" id="GO:0019242">
    <property type="term" value="P:methylglyoxal biosynthetic process"/>
    <property type="evidence" value="ECO:0007669"/>
    <property type="project" value="UniProtKB-UniRule"/>
</dbReference>
<dbReference type="EC" id="4.2.3.3" evidence="1"/>
<feature type="binding site" evidence="1">
    <location>
        <position position="12"/>
    </location>
    <ligand>
        <name>substrate</name>
    </ligand>
</feature>
<dbReference type="InterPro" id="IPR011607">
    <property type="entry name" value="MGS-like_dom"/>
</dbReference>
<dbReference type="PIRSF" id="PIRSF006614">
    <property type="entry name" value="Methylglyox_syn"/>
    <property type="match status" value="1"/>
</dbReference>
<gene>
    <name evidence="1" type="primary">mgsA</name>
    <name evidence="3" type="ORF">IAB67_03560</name>
</gene>
<dbReference type="AlphaFoldDB" id="A0A9D1IV85"/>
<dbReference type="InterPro" id="IPR004363">
    <property type="entry name" value="Methylgl_synth"/>
</dbReference>
<dbReference type="Gene3D" id="3.40.50.1380">
    <property type="entry name" value="Methylglyoxal synthase-like domain"/>
    <property type="match status" value="1"/>
</dbReference>
<accession>A0A9D1IV85</accession>
<evidence type="ECO:0000313" key="4">
    <source>
        <dbReference type="Proteomes" id="UP000824073"/>
    </source>
</evidence>
<dbReference type="Pfam" id="PF02142">
    <property type="entry name" value="MGS"/>
    <property type="match status" value="1"/>
</dbReference>
<feature type="domain" description="MGS-like" evidence="2">
    <location>
        <begin position="1"/>
        <end position="135"/>
    </location>
</feature>
<comment type="caution">
    <text evidence="1">Lacks conserved residue(s) required for the propagation of feature annotation.</text>
</comment>
<dbReference type="SMART" id="SM00851">
    <property type="entry name" value="MGS"/>
    <property type="match status" value="1"/>
</dbReference>
<sequence>MNIAIIAQNRKKELMVQFCIAYCGVLAKHEICATGTTGKMIIDATGLRVNCLLPGPTGGEQQIAARVAYNEIDLVLLFRDPMEKYEQQVEINNLLRNCDLNSIPVATNVATAEVLIQGLARGDLAWREIINPVAR</sequence>
<organism evidence="3 4">
    <name type="scientific">Candidatus Ventrousia excrementavium</name>
    <dbReference type="NCBI Taxonomy" id="2840961"/>
    <lineage>
        <taxon>Bacteria</taxon>
        <taxon>Bacillati</taxon>
        <taxon>Bacillota</taxon>
        <taxon>Clostridia</taxon>
        <taxon>Eubacteriales</taxon>
        <taxon>Clostridiaceae</taxon>
        <taxon>Clostridiaceae incertae sedis</taxon>
        <taxon>Candidatus Ventrousia</taxon>
    </lineage>
</organism>
<protein>
    <recommendedName>
        <fullName evidence="1">Methylglyoxal synthase</fullName>
        <shortName evidence="1">MGS</shortName>
        <ecNumber evidence="1">4.2.3.3</ecNumber>
    </recommendedName>
</protein>
<proteinExistence type="inferred from homology"/>
<dbReference type="SUPFAM" id="SSF52335">
    <property type="entry name" value="Methylglyoxal synthase-like"/>
    <property type="match status" value="1"/>
</dbReference>
<reference evidence="3" key="1">
    <citation type="submission" date="2020-10" db="EMBL/GenBank/DDBJ databases">
        <authorList>
            <person name="Gilroy R."/>
        </authorList>
    </citation>
    <scope>NUCLEOTIDE SEQUENCE</scope>
    <source>
        <strain evidence="3">CHK191-8634</strain>
    </source>
</reference>
<dbReference type="GO" id="GO:0005829">
    <property type="term" value="C:cytosol"/>
    <property type="evidence" value="ECO:0007669"/>
    <property type="project" value="TreeGrafter"/>
</dbReference>
<keyword evidence="1 3" id="KW-0456">Lyase</keyword>
<dbReference type="GO" id="GO:0008929">
    <property type="term" value="F:methylglyoxal synthase activity"/>
    <property type="evidence" value="ECO:0007669"/>
    <property type="project" value="UniProtKB-UniRule"/>
</dbReference>
<comment type="catalytic activity">
    <reaction evidence="1">
        <text>dihydroxyacetone phosphate = methylglyoxal + phosphate</text>
        <dbReference type="Rhea" id="RHEA:17937"/>
        <dbReference type="ChEBI" id="CHEBI:17158"/>
        <dbReference type="ChEBI" id="CHEBI:43474"/>
        <dbReference type="ChEBI" id="CHEBI:57642"/>
        <dbReference type="EC" id="4.2.3.3"/>
    </reaction>
</comment>
<dbReference type="PANTHER" id="PTHR30492:SF0">
    <property type="entry name" value="METHYLGLYOXAL SYNTHASE"/>
    <property type="match status" value="1"/>
</dbReference>
<dbReference type="InterPro" id="IPR036914">
    <property type="entry name" value="MGS-like_dom_sf"/>
</dbReference>
<comment type="caution">
    <text evidence="3">The sequence shown here is derived from an EMBL/GenBank/DDBJ whole genome shotgun (WGS) entry which is preliminary data.</text>
</comment>
<comment type="function">
    <text evidence="1">Catalyzes the formation of methylglyoxal from dihydroxyacetone phosphate.</text>
</comment>
<feature type="binding site" evidence="1">
    <location>
        <begin position="34"/>
        <end position="37"/>
    </location>
    <ligand>
        <name>substrate</name>
    </ligand>
</feature>
<comment type="similarity">
    <text evidence="1">Belongs to the methylglyoxal synthase family.</text>
</comment>